<dbReference type="Pfam" id="PF08712">
    <property type="entry name" value="Nfu_N"/>
    <property type="match status" value="1"/>
</dbReference>
<evidence type="ECO:0000256" key="1">
    <source>
        <dbReference type="ARBA" id="ARBA00002175"/>
    </source>
</evidence>
<keyword evidence="8" id="KW-1185">Reference proteome</keyword>
<feature type="non-terminal residue" evidence="7">
    <location>
        <position position="1644"/>
    </location>
</feature>
<evidence type="ECO:0000256" key="4">
    <source>
        <dbReference type="SAM" id="Coils"/>
    </source>
</evidence>
<feature type="region of interest" description="Disordered" evidence="5">
    <location>
        <begin position="1615"/>
        <end position="1644"/>
    </location>
</feature>
<evidence type="ECO:0000313" key="7">
    <source>
        <dbReference type="EMBL" id="KAH9422404.1"/>
    </source>
</evidence>
<protein>
    <recommendedName>
        <fullName evidence="3">NFU1 iron-sulfur cluster scaffold homolog, mitochondrial</fullName>
    </recommendedName>
</protein>
<feature type="coiled-coil region" evidence="4">
    <location>
        <begin position="451"/>
        <end position="559"/>
    </location>
</feature>
<dbReference type="InterPro" id="IPR036498">
    <property type="entry name" value="Nfu/NifU_N_sf"/>
</dbReference>
<dbReference type="SUPFAM" id="SSF117916">
    <property type="entry name" value="Fe-S cluster assembly (FSCA) domain-like"/>
    <property type="match status" value="1"/>
</dbReference>
<comment type="similarity">
    <text evidence="2">Belongs to the NifU family.</text>
</comment>
<evidence type="ECO:0000259" key="6">
    <source>
        <dbReference type="SMART" id="SM00932"/>
    </source>
</evidence>
<evidence type="ECO:0000313" key="8">
    <source>
        <dbReference type="Proteomes" id="UP000887458"/>
    </source>
</evidence>
<keyword evidence="4" id="KW-0175">Coiled coil</keyword>
<comment type="function">
    <text evidence="1">Molecular scaffold for [Fe-S] cluster assembly of mitochondrial iron-sulfur proteins.</text>
</comment>
<organism evidence="7 8">
    <name type="scientific">Dermatophagoides pteronyssinus</name>
    <name type="common">European house dust mite</name>
    <dbReference type="NCBI Taxonomy" id="6956"/>
    <lineage>
        <taxon>Eukaryota</taxon>
        <taxon>Metazoa</taxon>
        <taxon>Ecdysozoa</taxon>
        <taxon>Arthropoda</taxon>
        <taxon>Chelicerata</taxon>
        <taxon>Arachnida</taxon>
        <taxon>Acari</taxon>
        <taxon>Acariformes</taxon>
        <taxon>Sarcoptiformes</taxon>
        <taxon>Astigmata</taxon>
        <taxon>Psoroptidia</taxon>
        <taxon>Analgoidea</taxon>
        <taxon>Pyroglyphidae</taxon>
        <taxon>Dermatophagoidinae</taxon>
        <taxon>Dermatophagoides</taxon>
    </lineage>
</organism>
<feature type="coiled-coil region" evidence="4">
    <location>
        <begin position="750"/>
        <end position="935"/>
    </location>
</feature>
<evidence type="ECO:0000256" key="2">
    <source>
        <dbReference type="ARBA" id="ARBA00006420"/>
    </source>
</evidence>
<evidence type="ECO:0000256" key="3">
    <source>
        <dbReference type="ARBA" id="ARBA00018782"/>
    </source>
</evidence>
<reference evidence="7 8" key="1">
    <citation type="journal article" date="2018" name="J. Allergy Clin. Immunol.">
        <title>High-quality assembly of Dermatophagoides pteronyssinus genome and transcriptome reveals a wide range of novel allergens.</title>
        <authorList>
            <person name="Liu X.Y."/>
            <person name="Yang K.Y."/>
            <person name="Wang M.Q."/>
            <person name="Kwok J.S."/>
            <person name="Zeng X."/>
            <person name="Yang Z."/>
            <person name="Xiao X.J."/>
            <person name="Lau C.P."/>
            <person name="Li Y."/>
            <person name="Huang Z.M."/>
            <person name="Ba J.G."/>
            <person name="Yim A.K."/>
            <person name="Ouyang C.Y."/>
            <person name="Ngai S.M."/>
            <person name="Chan T.F."/>
            <person name="Leung E.L."/>
            <person name="Liu L."/>
            <person name="Liu Z.G."/>
            <person name="Tsui S.K."/>
        </authorList>
    </citation>
    <scope>NUCLEOTIDE SEQUENCE [LARGE SCALE GENOMIC DNA]</scope>
    <source>
        <strain evidence="7">Derp</strain>
    </source>
</reference>
<feature type="coiled-coil region" evidence="4">
    <location>
        <begin position="1357"/>
        <end position="1558"/>
    </location>
</feature>
<dbReference type="EMBL" id="NJHN03000036">
    <property type="protein sequence ID" value="KAH9422404.1"/>
    <property type="molecule type" value="Genomic_DNA"/>
</dbReference>
<reference evidence="7 8" key="2">
    <citation type="journal article" date="2022" name="Mol. Biol. Evol.">
        <title>Comparative Genomics Reveals Insights into the Divergent Evolution of Astigmatic Mites and Household Pest Adaptations.</title>
        <authorList>
            <person name="Xiong Q."/>
            <person name="Wan A.T."/>
            <person name="Liu X."/>
            <person name="Fung C.S."/>
            <person name="Xiao X."/>
            <person name="Malainual N."/>
            <person name="Hou J."/>
            <person name="Wang L."/>
            <person name="Wang M."/>
            <person name="Yang K.Y."/>
            <person name="Cui Y."/>
            <person name="Leung E.L."/>
            <person name="Nong W."/>
            <person name="Shin S.K."/>
            <person name="Au S.W."/>
            <person name="Jeong K.Y."/>
            <person name="Chew F.T."/>
            <person name="Hui J.H."/>
            <person name="Leung T.F."/>
            <person name="Tungtrongchitr A."/>
            <person name="Zhong N."/>
            <person name="Liu Z."/>
            <person name="Tsui S.K."/>
        </authorList>
    </citation>
    <scope>NUCLEOTIDE SEQUENCE [LARGE SCALE GENOMIC DNA]</scope>
    <source>
        <strain evidence="7">Derp</strain>
    </source>
</reference>
<feature type="domain" description="Scaffold protein Nfu/NifU N-terminal" evidence="6">
    <location>
        <begin position="79"/>
        <end position="168"/>
    </location>
</feature>
<dbReference type="Proteomes" id="UP000887458">
    <property type="component" value="Unassembled WGS sequence"/>
</dbReference>
<proteinExistence type="inferred from homology"/>
<evidence type="ECO:0000256" key="5">
    <source>
        <dbReference type="SAM" id="MobiDB-lite"/>
    </source>
</evidence>
<accession>A0ABQ8JIG5</accession>
<dbReference type="PANTHER" id="PTHR11178:SF1">
    <property type="entry name" value="NFU1 IRON-SULFUR CLUSTER SCAFFOLD HOMOLOG, MITOCHONDRIAL"/>
    <property type="match status" value="1"/>
</dbReference>
<dbReference type="InterPro" id="IPR014824">
    <property type="entry name" value="Nfu/NifU_N"/>
</dbReference>
<dbReference type="Gene3D" id="3.30.1370.70">
    <property type="entry name" value="Scaffold protein Nfu/NifU, N-terminal domain"/>
    <property type="match status" value="1"/>
</dbReference>
<dbReference type="SMART" id="SM00932">
    <property type="entry name" value="Nfu_N"/>
    <property type="match status" value="1"/>
</dbReference>
<dbReference type="PANTHER" id="PTHR11178">
    <property type="entry name" value="IRON-SULFUR CLUSTER SCAFFOLD PROTEIN NFU-RELATED"/>
    <property type="match status" value="1"/>
</dbReference>
<gene>
    <name evidence="7" type="primary">NFU1</name>
    <name evidence="7" type="ORF">DERP_003080</name>
</gene>
<feature type="coiled-coil region" evidence="4">
    <location>
        <begin position="599"/>
        <end position="657"/>
    </location>
</feature>
<dbReference type="Gene3D" id="1.10.287.1490">
    <property type="match status" value="1"/>
</dbReference>
<dbReference type="Pfam" id="PF01106">
    <property type="entry name" value="NifU"/>
    <property type="match status" value="1"/>
</dbReference>
<dbReference type="InterPro" id="IPR034904">
    <property type="entry name" value="FSCA_dom_sf"/>
</dbReference>
<sequence length="1644" mass="193866">MMIFSRQFIRSIFRTNSLKIIQQSSSAIRPSLFDLRTTWPTTIQSQCSHHTLIQNPYPKYNNFDSRSTINLVQKRSMFIQVEETPNPNSLKFFPGRKLLENGTTIDFPTPISALKRSPLAEAIFKIEGVGSVFFGSDYLTVTKIDDDFDWKILKPEIFAVIMDFFSTNLPILREGVEKDLNQQQQQQSVAATGGDDDETIAMILELIDTRIRPTVQEDGGDIKFMSFENGIVRLKLQGACTSCPSSVVTLKNGIQNMLQFYIPEVMSVEQVMDETERINHEEFEKLETKLADNKTNENVDQMIATSERFQSLESKINHLTDDLDKKNVTLNDLNFHNQNLIKENNEIKMELSNIQNNCHTQLLSVKNLLQTNQNNGQNNDQIINMIDMIIKNTMSSTSTHKIHNDDNVFFEMIESKSKLFRYENELPCLRDKNEILDTMIRSKNDYIKDLLKFIVEQRKQHETIVESLENELKIQNKTNDMIRHELDNSKSKCQTLEIESAESKQQIADLSDRLQKSEESRQKIIDEYDQKYRIKTDECDSLKLEIEKLNNVFEKSKTEMLEKYLEKFYPNITMFSQIFDRNRSVSQLYSQFLQTETMNKNLLIEKTVLEDRVQSLTKQLDDMERSTTNLMNEIQRLKRMEDKMLKIETENKELAISLKFYQNSAHLLHNGAKTFHDNFQNLSNRINILVKHETNQINDQDTVNNGNNDSTGMMALKYVMELQNKFQEFHQLQTEFERQKLNFINEKQNIIESENRIDSLMQRIAMLEMEKQQWQATNGVLQSEYDVLQSLMTSIKTEYHEEKRKLEQTISELEMTNKSLQESIQKSNDKLNMSDDEQKTLKSIRDELENRLDLQSKQMISMEKRLKLQVKRLEQLEKSDDELRKINEQLRQSKEMAEKNWQIMSEQADDYRRRLIRMETELNGCESKMELWKRKQQYFLERLSTLYNDSERNDRMTMIIQSMTENKCSIDDELLRSIERMKMKIENRNESLETQRQQWNEEKLIFTEKILQLENDLRNEINRNLELENHFVSQQQQQPVKDGNDIMAERFEALTKELNELKQKILTSDQQYRKLLEEKLKIESEFTVVNDEKSRILAESNQIKQKFEMKIDQQQSQMQRELERYNQDLSVSQTVLMAKNSAIELLEKKIEMTEKTVKELQKELSDKSDECQRLQLQRQQLRSAQIETEILQTKLQRMEQQTTEWLKQIEDQQKNLIELKMQKTIQEKRYDERLNLLRSDVEQLRLEKLDLIQANEKLNHDLGHLICSFSLEKNPAKHIDEEVKNVIENLTGQNKSLLNKSKTFELHSERMRNEIDSMRMTIINLEQCIQREKLDSEQMKQLLQKEFEQKTKSIDLNQEFQENFQKIRNENEELTRKCNQLSLEIERLRQEDSREKVADAGVIATLQSQLQQTESNNLELKTKLTDLDVKYRKSEQDLANIKSKYSQQTTELESLRKELATINKKYDESEKQLESIRNELSSVQTINQQLKNLARKYKSQCEKQQQQSGSKETQQQQQLDLENNNALEMRIQNLNDENEKLKEQISQLQMEIIQCRQQTEQSRQKARSIGQQAKNRLSNMEKLLNERDKEINFLRSIISDKSKIIDPSSVVNQQPIAGCSHSSGQSVSSTIVSASSNRLHQQQP</sequence>
<name>A0ABQ8JIG5_DERPT</name>
<feature type="coiled-coil region" evidence="4">
    <location>
        <begin position="975"/>
        <end position="1261"/>
    </location>
</feature>
<dbReference type="InterPro" id="IPR001075">
    <property type="entry name" value="NIF_FeS_clus_asmbl_NifU_C"/>
</dbReference>
<comment type="caution">
    <text evidence="7">The sequence shown here is derived from an EMBL/GenBank/DDBJ whole genome shotgun (WGS) entry which is preliminary data.</text>
</comment>
<feature type="compositionally biased region" description="Low complexity" evidence="5">
    <location>
        <begin position="1620"/>
        <end position="1636"/>
    </location>
</feature>
<dbReference type="SUPFAM" id="SSF110836">
    <property type="entry name" value="Hypothetical protein SAV1430"/>
    <property type="match status" value="1"/>
</dbReference>
<dbReference type="Gene3D" id="3.30.300.130">
    <property type="entry name" value="Fe-S cluster assembly (FSCA)"/>
    <property type="match status" value="1"/>
</dbReference>